<name>U7DZX6_POPTR</name>
<evidence type="ECO:0000313" key="1">
    <source>
        <dbReference type="EMBL" id="PNT50835.1"/>
    </source>
</evidence>
<accession>U7DZX6</accession>
<dbReference type="PANTHER" id="PTHR15657">
    <property type="entry name" value="THYROID TRANSCRIPTION FACTOR 1-ASSOCIATED PROTEIN 26"/>
    <property type="match status" value="1"/>
</dbReference>
<dbReference type="Proteomes" id="UP000006729">
    <property type="component" value="Chromosome 2"/>
</dbReference>
<dbReference type="AlphaFoldDB" id="U7DZX6"/>
<sequence length="196" mass="22294">MWSSFFGFLIFILGLFVKLLVIFGVIVQLKLMINGNAFAERDLQIGKFRTTKRQSKVKRNSKLGGAAGLSLEAFINAKSNTSSCSSSNPALIKKRREFYENAKYVSKFKKKLKQQNQPNELSSAVRSSEEEKARIEREVILKAKKEERENAESCRKAARKKTFKNTCHGQLVLKYWIEHLSQTVQGSIGKSINKDL</sequence>
<organism evidence="1 2">
    <name type="scientific">Populus trichocarpa</name>
    <name type="common">Western balsam poplar</name>
    <name type="synonym">Populus balsamifera subsp. trichocarpa</name>
    <dbReference type="NCBI Taxonomy" id="3694"/>
    <lineage>
        <taxon>Eukaryota</taxon>
        <taxon>Viridiplantae</taxon>
        <taxon>Streptophyta</taxon>
        <taxon>Embryophyta</taxon>
        <taxon>Tracheophyta</taxon>
        <taxon>Spermatophyta</taxon>
        <taxon>Magnoliopsida</taxon>
        <taxon>eudicotyledons</taxon>
        <taxon>Gunneridae</taxon>
        <taxon>Pentapetalae</taxon>
        <taxon>rosids</taxon>
        <taxon>fabids</taxon>
        <taxon>Malpighiales</taxon>
        <taxon>Salicaceae</taxon>
        <taxon>Saliceae</taxon>
        <taxon>Populus</taxon>
    </lineage>
</organism>
<dbReference type="InParanoid" id="U7DZX6"/>
<keyword evidence="2" id="KW-1185">Reference proteome</keyword>
<reference evidence="1 2" key="1">
    <citation type="journal article" date="2006" name="Science">
        <title>The genome of black cottonwood, Populus trichocarpa (Torr. &amp; Gray).</title>
        <authorList>
            <person name="Tuskan G.A."/>
            <person name="Difazio S."/>
            <person name="Jansson S."/>
            <person name="Bohlmann J."/>
            <person name="Grigoriev I."/>
            <person name="Hellsten U."/>
            <person name="Putnam N."/>
            <person name="Ralph S."/>
            <person name="Rombauts S."/>
            <person name="Salamov A."/>
            <person name="Schein J."/>
            <person name="Sterck L."/>
            <person name="Aerts A."/>
            <person name="Bhalerao R.R."/>
            <person name="Bhalerao R.P."/>
            <person name="Blaudez D."/>
            <person name="Boerjan W."/>
            <person name="Brun A."/>
            <person name="Brunner A."/>
            <person name="Busov V."/>
            <person name="Campbell M."/>
            <person name="Carlson J."/>
            <person name="Chalot M."/>
            <person name="Chapman J."/>
            <person name="Chen G.L."/>
            <person name="Cooper D."/>
            <person name="Coutinho P.M."/>
            <person name="Couturier J."/>
            <person name="Covert S."/>
            <person name="Cronk Q."/>
            <person name="Cunningham R."/>
            <person name="Davis J."/>
            <person name="Degroeve S."/>
            <person name="Dejardin A."/>
            <person name="Depamphilis C."/>
            <person name="Detter J."/>
            <person name="Dirks B."/>
            <person name="Dubchak I."/>
            <person name="Duplessis S."/>
            <person name="Ehlting J."/>
            <person name="Ellis B."/>
            <person name="Gendler K."/>
            <person name="Goodstein D."/>
            <person name="Gribskov M."/>
            <person name="Grimwood J."/>
            <person name="Groover A."/>
            <person name="Gunter L."/>
            <person name="Hamberger B."/>
            <person name="Heinze B."/>
            <person name="Helariutta Y."/>
            <person name="Henrissat B."/>
            <person name="Holligan D."/>
            <person name="Holt R."/>
            <person name="Huang W."/>
            <person name="Islam-Faridi N."/>
            <person name="Jones S."/>
            <person name="Jones-Rhoades M."/>
            <person name="Jorgensen R."/>
            <person name="Joshi C."/>
            <person name="Kangasjarvi J."/>
            <person name="Karlsson J."/>
            <person name="Kelleher C."/>
            <person name="Kirkpatrick R."/>
            <person name="Kirst M."/>
            <person name="Kohler A."/>
            <person name="Kalluri U."/>
            <person name="Larimer F."/>
            <person name="Leebens-Mack J."/>
            <person name="Leple J.C."/>
            <person name="Locascio P."/>
            <person name="Lou Y."/>
            <person name="Lucas S."/>
            <person name="Martin F."/>
            <person name="Montanini B."/>
            <person name="Napoli C."/>
            <person name="Nelson D.R."/>
            <person name="Nelson C."/>
            <person name="Nieminen K."/>
            <person name="Nilsson O."/>
            <person name="Pereda V."/>
            <person name="Peter G."/>
            <person name="Philippe R."/>
            <person name="Pilate G."/>
            <person name="Poliakov A."/>
            <person name="Razumovskaya J."/>
            <person name="Richardson P."/>
            <person name="Rinaldi C."/>
            <person name="Ritland K."/>
            <person name="Rouze P."/>
            <person name="Ryaboy D."/>
            <person name="Schmutz J."/>
            <person name="Schrader J."/>
            <person name="Segerman B."/>
            <person name="Shin H."/>
            <person name="Siddiqui A."/>
            <person name="Sterky F."/>
            <person name="Terry A."/>
            <person name="Tsai C.J."/>
            <person name="Uberbacher E."/>
            <person name="Unneberg P."/>
            <person name="Vahala J."/>
            <person name="Wall K."/>
            <person name="Wessler S."/>
            <person name="Yang G."/>
            <person name="Yin T."/>
            <person name="Douglas C."/>
            <person name="Marra M."/>
            <person name="Sandberg G."/>
            <person name="Van de Peer Y."/>
            <person name="Rokhsar D."/>
        </authorList>
    </citation>
    <scope>NUCLEOTIDE SEQUENCE [LARGE SCALE GENOMIC DNA]</scope>
    <source>
        <strain evidence="2">cv. Nisqually</strain>
    </source>
</reference>
<dbReference type="eggNOG" id="KOG4851">
    <property type="taxonomic scope" value="Eukaryota"/>
</dbReference>
<evidence type="ECO:0000313" key="2">
    <source>
        <dbReference type="Proteomes" id="UP000006729"/>
    </source>
</evidence>
<dbReference type="HOGENOM" id="CLU_1392278_0_0_1"/>
<protein>
    <submittedName>
        <fullName evidence="1">Uncharacterized protein</fullName>
    </submittedName>
</protein>
<proteinExistence type="predicted"/>
<dbReference type="PANTHER" id="PTHR15657:SF1">
    <property type="entry name" value="THYROID TRANSCRIPTION FACTOR 1-ASSOCIATED PROTEIN 26"/>
    <property type="match status" value="1"/>
</dbReference>
<gene>
    <name evidence="1" type="ORF">POPTR_002G208000</name>
</gene>
<dbReference type="FunCoup" id="U7DZX6">
    <property type="interactions" value="895"/>
</dbReference>
<dbReference type="STRING" id="3694.U7DZX6"/>
<dbReference type="EMBL" id="CM009291">
    <property type="protein sequence ID" value="PNT50835.1"/>
    <property type="molecule type" value="Genomic_DNA"/>
</dbReference>